<dbReference type="EMBL" id="CP059343">
    <property type="protein sequence ID" value="QMS56496.1"/>
    <property type="molecule type" value="Genomic_DNA"/>
</dbReference>
<evidence type="ECO:0000256" key="1">
    <source>
        <dbReference type="ARBA" id="ARBA00021292"/>
    </source>
</evidence>
<dbReference type="Pfam" id="PF13439">
    <property type="entry name" value="Glyco_transf_4"/>
    <property type="match status" value="1"/>
</dbReference>
<keyword evidence="7" id="KW-1185">Reference proteome</keyword>
<feature type="domain" description="Glycosyltransferase subfamily 4-like N-terminal" evidence="5">
    <location>
        <begin position="30"/>
        <end position="170"/>
    </location>
</feature>
<dbReference type="InterPro" id="IPR050194">
    <property type="entry name" value="Glycosyltransferase_grp1"/>
</dbReference>
<dbReference type="InterPro" id="IPR028098">
    <property type="entry name" value="Glyco_trans_4-like_N"/>
</dbReference>
<keyword evidence="3 6" id="KW-0808">Transferase</keyword>
<organism evidence="6 7">
    <name type="scientific">Kocuria varians</name>
    <name type="common">Micrococcus varians</name>
    <dbReference type="NCBI Taxonomy" id="1272"/>
    <lineage>
        <taxon>Bacteria</taxon>
        <taxon>Bacillati</taxon>
        <taxon>Actinomycetota</taxon>
        <taxon>Actinomycetes</taxon>
        <taxon>Micrococcales</taxon>
        <taxon>Micrococcaceae</taxon>
        <taxon>Kocuria</taxon>
    </lineage>
</organism>
<dbReference type="Pfam" id="PF00534">
    <property type="entry name" value="Glycos_transf_1"/>
    <property type="match status" value="1"/>
</dbReference>
<feature type="domain" description="Glycosyl transferase family 1" evidence="4">
    <location>
        <begin position="177"/>
        <end position="327"/>
    </location>
</feature>
<gene>
    <name evidence="6" type="primary">mshA_3</name>
    <name evidence="6" type="ORF">CIB50_0001204</name>
</gene>
<protein>
    <recommendedName>
        <fullName evidence="1">D-inositol 3-phosphate glycosyltransferase</fullName>
    </recommendedName>
</protein>
<evidence type="ECO:0000313" key="7">
    <source>
        <dbReference type="Proteomes" id="UP000216825"/>
    </source>
</evidence>
<evidence type="ECO:0000259" key="5">
    <source>
        <dbReference type="Pfam" id="PF13439"/>
    </source>
</evidence>
<dbReference type="GO" id="GO:1901137">
    <property type="term" value="P:carbohydrate derivative biosynthetic process"/>
    <property type="evidence" value="ECO:0007669"/>
    <property type="project" value="UniProtKB-ARBA"/>
</dbReference>
<accession>A0A7D7PYS9</accession>
<dbReference type="PANTHER" id="PTHR45947:SF3">
    <property type="entry name" value="SULFOQUINOVOSYL TRANSFERASE SQD2"/>
    <property type="match status" value="1"/>
</dbReference>
<dbReference type="KEGG" id="kvr:CIB50_0001204"/>
<name>A0A7D7PYS9_KOCVA</name>
<dbReference type="SUPFAM" id="SSF53756">
    <property type="entry name" value="UDP-Glycosyltransferase/glycogen phosphorylase"/>
    <property type="match status" value="1"/>
</dbReference>
<dbReference type="GO" id="GO:0016757">
    <property type="term" value="F:glycosyltransferase activity"/>
    <property type="evidence" value="ECO:0007669"/>
    <property type="project" value="UniProtKB-KW"/>
</dbReference>
<sequence>MRILVVTTWFPTEENPAFTPFIPRHVEAIGRDHEVHVVHVRLLNSEPVRSATVGGFLVSRVGCDPRHPLSLVRTVREIRRWARSADLVHTMAFSSTLVAAAAVRGTPWVHTEHWNGVVHPDTVGPLWERTAWLRHVLRLPTLVTGVSSLVNRVLQDFARPGRVRPLGNVVEFAGEPQEKGRSADEVALVGVGSLIPRKGPVLAVETVAWLREHGVRASLVWDGTGPLLEEARARALALGVERHVVFNGHREPDEVRDDLAAADLFLLPTLSETFCVAAAEALAAGRPVVMGARGGQRDFITTANGRLVEEQSPEAYGRAVMEVLSGEGIGSPDELADGIRARYGPETVADQVSALYEEAVRLHGGRRTS</sequence>
<dbReference type="InterPro" id="IPR001296">
    <property type="entry name" value="Glyco_trans_1"/>
</dbReference>
<reference evidence="6" key="1">
    <citation type="submission" date="2017-08" db="EMBL/GenBank/DDBJ databases">
        <authorList>
            <person name="Minaev M."/>
            <person name="Kurbakov K.A."/>
            <person name="Solodovnikova G.I."/>
            <person name="Kuznetsova O.A."/>
            <person name="Lisitsyn A.B."/>
        </authorList>
    </citation>
    <scope>NUCLEOTIDE SEQUENCE</scope>
    <source>
        <strain evidence="6">80</strain>
    </source>
</reference>
<dbReference type="PANTHER" id="PTHR45947">
    <property type="entry name" value="SULFOQUINOVOSYL TRANSFERASE SQD2"/>
    <property type="match status" value="1"/>
</dbReference>
<dbReference type="AlphaFoldDB" id="A0A7D7PYS9"/>
<proteinExistence type="predicted"/>
<dbReference type="Proteomes" id="UP000216825">
    <property type="component" value="Chromosome"/>
</dbReference>
<evidence type="ECO:0000259" key="4">
    <source>
        <dbReference type="Pfam" id="PF00534"/>
    </source>
</evidence>
<reference evidence="6" key="2">
    <citation type="submission" date="2020-07" db="EMBL/GenBank/DDBJ databases">
        <title>Genome of starter culture bacteria Kocuria salsicia reveals its technological properties and safety for usage in meat industry.</title>
        <authorList>
            <person name="Michael M."/>
            <person name="Konstantin K."/>
            <person name="Evgenii K."/>
            <person name="Galina S."/>
            <person name="Oksana K."/>
            <person name="Andrei L."/>
        </authorList>
    </citation>
    <scope>NUCLEOTIDE SEQUENCE [LARGE SCALE GENOMIC DNA]</scope>
    <source>
        <strain evidence="6">80</strain>
    </source>
</reference>
<evidence type="ECO:0000256" key="2">
    <source>
        <dbReference type="ARBA" id="ARBA00022676"/>
    </source>
</evidence>
<dbReference type="RefSeq" id="WP_055084125.1">
    <property type="nucleotide sequence ID" value="NZ_CP059343.1"/>
</dbReference>
<evidence type="ECO:0000256" key="3">
    <source>
        <dbReference type="ARBA" id="ARBA00022679"/>
    </source>
</evidence>
<dbReference type="Gene3D" id="3.40.50.2000">
    <property type="entry name" value="Glycogen Phosphorylase B"/>
    <property type="match status" value="2"/>
</dbReference>
<keyword evidence="2 6" id="KW-0328">Glycosyltransferase</keyword>
<evidence type="ECO:0000313" key="6">
    <source>
        <dbReference type="EMBL" id="QMS56496.1"/>
    </source>
</evidence>